<accession>A0A511B0Q3</accession>
<evidence type="ECO:0000313" key="2">
    <source>
        <dbReference type="EMBL" id="GEK94039.1"/>
    </source>
</evidence>
<dbReference type="RefSeq" id="WP_146796637.1">
    <property type="nucleotide sequence ID" value="NZ_BARC01000007.1"/>
</dbReference>
<keyword evidence="1" id="KW-0472">Membrane</keyword>
<proteinExistence type="predicted"/>
<reference evidence="2 3" key="1">
    <citation type="submission" date="2019-07" db="EMBL/GenBank/DDBJ databases">
        <title>Whole genome shotgun sequence of Gluconobacter wancherniae NBRC 103581.</title>
        <authorList>
            <person name="Hosoyama A."/>
            <person name="Uohara A."/>
            <person name="Ohji S."/>
            <person name="Ichikawa N."/>
        </authorList>
    </citation>
    <scope>NUCLEOTIDE SEQUENCE [LARGE SCALE GENOMIC DNA]</scope>
    <source>
        <strain evidence="2 3">NBRC 103581</strain>
    </source>
</reference>
<evidence type="ECO:0000256" key="1">
    <source>
        <dbReference type="SAM" id="Phobius"/>
    </source>
</evidence>
<name>A0A511B0Q3_9PROT</name>
<dbReference type="OrthoDB" id="7275060at2"/>
<keyword evidence="1" id="KW-0812">Transmembrane</keyword>
<dbReference type="EMBL" id="BJUZ01000002">
    <property type="protein sequence ID" value="GEK94039.1"/>
    <property type="molecule type" value="Genomic_DNA"/>
</dbReference>
<evidence type="ECO:0000313" key="3">
    <source>
        <dbReference type="Proteomes" id="UP000321230"/>
    </source>
</evidence>
<organism evidence="2 3">
    <name type="scientific">Gluconobacter wancherniae NBRC 103581</name>
    <dbReference type="NCBI Taxonomy" id="656744"/>
    <lineage>
        <taxon>Bacteria</taxon>
        <taxon>Pseudomonadati</taxon>
        <taxon>Pseudomonadota</taxon>
        <taxon>Alphaproteobacteria</taxon>
        <taxon>Acetobacterales</taxon>
        <taxon>Acetobacteraceae</taxon>
        <taxon>Gluconobacter</taxon>
    </lineage>
</organism>
<keyword evidence="3" id="KW-1185">Reference proteome</keyword>
<dbReference type="Proteomes" id="UP000321230">
    <property type="component" value="Unassembled WGS sequence"/>
</dbReference>
<keyword evidence="1" id="KW-1133">Transmembrane helix</keyword>
<gene>
    <name evidence="2" type="ORF">GWA01_18090</name>
</gene>
<protein>
    <submittedName>
        <fullName evidence="2">Uncharacterized protein</fullName>
    </submittedName>
</protein>
<dbReference type="AlphaFoldDB" id="A0A511B0Q3"/>
<sequence>MDHGLAEERAGSESGASKALLASVIIMGVLIVLGLVVLVGTIVHRATHSQKASVFVAADSAQTRIALPLGGEEHVESVVPRSDGTLAVTLQSGDGARILLWSPEGGRIVGELDLGKPAQP</sequence>
<comment type="caution">
    <text evidence="2">The sequence shown here is derived from an EMBL/GenBank/DDBJ whole genome shotgun (WGS) entry which is preliminary data.</text>
</comment>
<feature type="transmembrane region" description="Helical" evidence="1">
    <location>
        <begin position="20"/>
        <end position="43"/>
    </location>
</feature>